<dbReference type="SUPFAM" id="SSF51316">
    <property type="entry name" value="Mss4-like"/>
    <property type="match status" value="1"/>
</dbReference>
<keyword evidence="1 6" id="KW-0560">Oxidoreductase</keyword>
<evidence type="ECO:0000256" key="2">
    <source>
        <dbReference type="ARBA" id="ARBA00023268"/>
    </source>
</evidence>
<comment type="similarity">
    <text evidence="6">Belongs to the MsrB Met sulfoxide reductase family.</text>
</comment>
<comment type="catalytic activity">
    <reaction evidence="4 6">
        <text>L-methionyl-[protein] + [thioredoxin]-disulfide + H2O = L-methionyl-(R)-S-oxide-[protein] + [thioredoxin]-dithiol</text>
        <dbReference type="Rhea" id="RHEA:24164"/>
        <dbReference type="Rhea" id="RHEA-COMP:10698"/>
        <dbReference type="Rhea" id="RHEA-COMP:10700"/>
        <dbReference type="Rhea" id="RHEA-COMP:12313"/>
        <dbReference type="Rhea" id="RHEA-COMP:12314"/>
        <dbReference type="ChEBI" id="CHEBI:15377"/>
        <dbReference type="ChEBI" id="CHEBI:16044"/>
        <dbReference type="ChEBI" id="CHEBI:29950"/>
        <dbReference type="ChEBI" id="CHEBI:45764"/>
        <dbReference type="ChEBI" id="CHEBI:50058"/>
        <dbReference type="EC" id="1.8.4.12"/>
    </reaction>
</comment>
<comment type="catalytic activity">
    <reaction evidence="3 7">
        <text>L-methionyl-[protein] + [thioredoxin]-disulfide + H2O = L-methionyl-(S)-S-oxide-[protein] + [thioredoxin]-dithiol</text>
        <dbReference type="Rhea" id="RHEA:14217"/>
        <dbReference type="Rhea" id="RHEA-COMP:10698"/>
        <dbReference type="Rhea" id="RHEA-COMP:10700"/>
        <dbReference type="Rhea" id="RHEA-COMP:12313"/>
        <dbReference type="Rhea" id="RHEA-COMP:12315"/>
        <dbReference type="ChEBI" id="CHEBI:15377"/>
        <dbReference type="ChEBI" id="CHEBI:16044"/>
        <dbReference type="ChEBI" id="CHEBI:29950"/>
        <dbReference type="ChEBI" id="CHEBI:44120"/>
        <dbReference type="ChEBI" id="CHEBI:50058"/>
        <dbReference type="EC" id="1.8.4.11"/>
    </reaction>
</comment>
<comment type="function">
    <text evidence="7">Has an important function as a repair enzyme for proteins that have been inactivated by oxidation. Catalyzes the reversible oxidation-reduction of methionine sulfoxide in proteins to methionine.</text>
</comment>
<dbReference type="PANTHER" id="PTHR42799">
    <property type="entry name" value="MITOCHONDRIAL PEPTIDE METHIONINE SULFOXIDE REDUCTASE"/>
    <property type="match status" value="1"/>
</dbReference>
<comment type="similarity">
    <text evidence="7">Belongs to the MsrA Met sulfoxide reductase family.</text>
</comment>
<evidence type="ECO:0000313" key="9">
    <source>
        <dbReference type="EMBL" id="TDW20171.1"/>
    </source>
</evidence>
<dbReference type="SUPFAM" id="SSF55068">
    <property type="entry name" value="Peptide methionine sulfoxide reductase"/>
    <property type="match status" value="1"/>
</dbReference>
<dbReference type="PANTHER" id="PTHR42799:SF2">
    <property type="entry name" value="MITOCHONDRIAL PEPTIDE METHIONINE SULFOXIDE REDUCTASE"/>
    <property type="match status" value="1"/>
</dbReference>
<evidence type="ECO:0000313" key="10">
    <source>
        <dbReference type="Proteomes" id="UP000294743"/>
    </source>
</evidence>
<dbReference type="AlphaFoldDB" id="A0A4R7ZTC3"/>
<dbReference type="GO" id="GO:0008113">
    <property type="term" value="F:peptide-methionine (S)-S-oxide reductase activity"/>
    <property type="evidence" value="ECO:0007669"/>
    <property type="project" value="UniProtKB-UniRule"/>
</dbReference>
<dbReference type="OrthoDB" id="4174719at2"/>
<proteinExistence type="inferred from homology"/>
<keyword evidence="2" id="KW-0511">Multifunctional enzyme</keyword>
<dbReference type="HAMAP" id="MF_01401">
    <property type="entry name" value="MsrA"/>
    <property type="match status" value="1"/>
</dbReference>
<dbReference type="InterPro" id="IPR011057">
    <property type="entry name" value="Mss4-like_sf"/>
</dbReference>
<evidence type="ECO:0000256" key="5">
    <source>
        <dbReference type="ARBA" id="ARBA00048782"/>
    </source>
</evidence>
<sequence>MKEIYVAGGCFWGTEKYFEEIDGVKQTDVGYANGKTENPTYEDVCHNDAGHAETVHITYDENVVSLPFLLDMYFAIIDPTSVNKQGNDVGSQYRTGIYYTDDGDAAVINYAIQKLQKQYDKPIAIEVEPLKNYYPAEAYHQKYLDKNPTGYCHIGKIHFAKAKSAKDPMKKDLKKRLSALQYEVTQLNATEPAYDNEYYDTFEPGIYVDIVSGEPLFVSTDKFESGCGWPSFSKPIDMKMIQQHRDQSHGLERIEVRSKQANSHLGHVFNDGPEELGGMRFCINSAALKFIPLAKMEEAGYKDLISLVKEQ</sequence>
<dbReference type="NCBIfam" id="TIGR00401">
    <property type="entry name" value="msrA"/>
    <property type="match status" value="1"/>
</dbReference>
<accession>A0A4R7ZTC3</accession>
<dbReference type="Proteomes" id="UP000294743">
    <property type="component" value="Unassembled WGS sequence"/>
</dbReference>
<dbReference type="Gene3D" id="2.170.150.20">
    <property type="entry name" value="Peptide methionine sulfoxide reductase"/>
    <property type="match status" value="1"/>
</dbReference>
<comment type="caution">
    <text evidence="9">The sequence shown here is derived from an EMBL/GenBank/DDBJ whole genome shotgun (WGS) entry which is preliminary data.</text>
</comment>
<evidence type="ECO:0000256" key="1">
    <source>
        <dbReference type="ARBA" id="ARBA00023002"/>
    </source>
</evidence>
<dbReference type="NCBIfam" id="TIGR00357">
    <property type="entry name" value="peptide-methionine (R)-S-oxide reductase MsrB"/>
    <property type="match status" value="1"/>
</dbReference>
<evidence type="ECO:0000256" key="6">
    <source>
        <dbReference type="HAMAP-Rule" id="MF_01400"/>
    </source>
</evidence>
<dbReference type="InterPro" id="IPR002569">
    <property type="entry name" value="Met_Sox_Rdtase_MsrA_dom"/>
</dbReference>
<comment type="caution">
    <text evidence="6">Lacks conserved residue(s) required for the propagation of feature annotation.</text>
</comment>
<dbReference type="GO" id="GO:0005737">
    <property type="term" value="C:cytoplasm"/>
    <property type="evidence" value="ECO:0007669"/>
    <property type="project" value="TreeGrafter"/>
</dbReference>
<protein>
    <recommendedName>
        <fullName evidence="6 7">Multifunctional fusion protein</fullName>
    </recommendedName>
    <domain>
        <recommendedName>
            <fullName evidence="7">Peptide methionine sulfoxide reductase MsrA</fullName>
            <shortName evidence="7">Protein-methionine-S-oxide reductase</shortName>
            <ecNumber evidence="7">1.8.4.11</ecNumber>
        </recommendedName>
        <alternativeName>
            <fullName evidence="7">Peptide-methionine (S)-S-oxide reductase</fullName>
            <shortName evidence="7">Peptide Met(O) reductase</shortName>
        </alternativeName>
    </domain>
    <domain>
        <recommendedName>
            <fullName evidence="6">Peptide methionine sulfoxide reductase MsrB</fullName>
            <ecNumber evidence="6">1.8.4.12</ecNumber>
        </recommendedName>
        <alternativeName>
            <fullName evidence="6">Peptide-methionine (R)-S-oxide reductase</fullName>
        </alternativeName>
    </domain>
</protein>
<dbReference type="GO" id="GO:0033744">
    <property type="term" value="F:L-methionine:thioredoxin-disulfide S-oxidoreductase activity"/>
    <property type="evidence" value="ECO:0007669"/>
    <property type="project" value="RHEA"/>
</dbReference>
<feature type="active site" evidence="7">
    <location>
        <position position="10"/>
    </location>
</feature>
<dbReference type="EC" id="1.8.4.12" evidence="6"/>
<dbReference type="GO" id="GO:0034599">
    <property type="term" value="P:cellular response to oxidative stress"/>
    <property type="evidence" value="ECO:0007669"/>
    <property type="project" value="TreeGrafter"/>
</dbReference>
<name>A0A4R7ZTC3_9FIRM</name>
<dbReference type="GO" id="GO:0033743">
    <property type="term" value="F:peptide-methionine (R)-S-oxide reductase activity"/>
    <property type="evidence" value="ECO:0007669"/>
    <property type="project" value="UniProtKB-UniRule"/>
</dbReference>
<comment type="catalytic activity">
    <reaction evidence="5 7">
        <text>[thioredoxin]-disulfide + L-methionine + H2O = L-methionine (S)-S-oxide + [thioredoxin]-dithiol</text>
        <dbReference type="Rhea" id="RHEA:19993"/>
        <dbReference type="Rhea" id="RHEA-COMP:10698"/>
        <dbReference type="Rhea" id="RHEA-COMP:10700"/>
        <dbReference type="ChEBI" id="CHEBI:15377"/>
        <dbReference type="ChEBI" id="CHEBI:29950"/>
        <dbReference type="ChEBI" id="CHEBI:50058"/>
        <dbReference type="ChEBI" id="CHEBI:57844"/>
        <dbReference type="ChEBI" id="CHEBI:58772"/>
        <dbReference type="EC" id="1.8.4.11"/>
    </reaction>
</comment>
<evidence type="ECO:0000256" key="4">
    <source>
        <dbReference type="ARBA" id="ARBA00048488"/>
    </source>
</evidence>
<gene>
    <name evidence="7" type="primary">msrA</name>
    <name evidence="6" type="synonym">msrB</name>
    <name evidence="9" type="ORF">EDD63_1141</name>
</gene>
<reference evidence="9 10" key="1">
    <citation type="submission" date="2019-03" db="EMBL/GenBank/DDBJ databases">
        <title>Genomic Encyclopedia of Type Strains, Phase IV (KMG-IV): sequencing the most valuable type-strain genomes for metagenomic binning, comparative biology and taxonomic classification.</title>
        <authorList>
            <person name="Goeker M."/>
        </authorList>
    </citation>
    <scope>NUCLEOTIDE SEQUENCE [LARGE SCALE GENOMIC DNA]</scope>
    <source>
        <strain evidence="9 10">DSM 28867</strain>
    </source>
</reference>
<dbReference type="HAMAP" id="MF_01400">
    <property type="entry name" value="MsrB"/>
    <property type="match status" value="1"/>
</dbReference>
<evidence type="ECO:0000256" key="3">
    <source>
        <dbReference type="ARBA" id="ARBA00047806"/>
    </source>
</evidence>
<organism evidence="9 10">
    <name type="scientific">Breznakia blatticola</name>
    <dbReference type="NCBI Taxonomy" id="1754012"/>
    <lineage>
        <taxon>Bacteria</taxon>
        <taxon>Bacillati</taxon>
        <taxon>Bacillota</taxon>
        <taxon>Erysipelotrichia</taxon>
        <taxon>Erysipelotrichales</taxon>
        <taxon>Erysipelotrichaceae</taxon>
        <taxon>Breznakia</taxon>
    </lineage>
</organism>
<dbReference type="PROSITE" id="PS51790">
    <property type="entry name" value="MSRB"/>
    <property type="match status" value="1"/>
</dbReference>
<dbReference type="InterPro" id="IPR002579">
    <property type="entry name" value="Met_Sox_Rdtase_MsrB_dom"/>
</dbReference>
<evidence type="ECO:0000259" key="8">
    <source>
        <dbReference type="PROSITE" id="PS51790"/>
    </source>
</evidence>
<feature type="active site" description="Nucleophile" evidence="6">
    <location>
        <position position="282"/>
    </location>
</feature>
<dbReference type="EMBL" id="SODD01000014">
    <property type="protein sequence ID" value="TDW20171.1"/>
    <property type="molecule type" value="Genomic_DNA"/>
</dbReference>
<dbReference type="Pfam" id="PF01625">
    <property type="entry name" value="PMSR"/>
    <property type="match status" value="1"/>
</dbReference>
<dbReference type="InterPro" id="IPR036509">
    <property type="entry name" value="Met_Sox_Rdtase_MsrA_sf"/>
</dbReference>
<dbReference type="Gene3D" id="3.30.1060.10">
    <property type="entry name" value="Peptide methionine sulphoxide reductase MsrA"/>
    <property type="match status" value="1"/>
</dbReference>
<dbReference type="RefSeq" id="WP_134169261.1">
    <property type="nucleotide sequence ID" value="NZ_SODD01000014.1"/>
</dbReference>
<feature type="domain" description="MsrB" evidence="8">
    <location>
        <begin position="170"/>
        <end position="293"/>
    </location>
</feature>
<keyword evidence="10" id="KW-1185">Reference proteome</keyword>
<dbReference type="EC" id="1.8.4.11" evidence="7"/>
<dbReference type="Pfam" id="PF01641">
    <property type="entry name" value="SelR"/>
    <property type="match status" value="1"/>
</dbReference>
<evidence type="ECO:0000256" key="7">
    <source>
        <dbReference type="HAMAP-Rule" id="MF_01401"/>
    </source>
</evidence>
<dbReference type="FunFam" id="2.170.150.20:FF:000003">
    <property type="entry name" value="Peptide methionine sulfoxide reductase MsrB"/>
    <property type="match status" value="1"/>
</dbReference>
<dbReference type="InterPro" id="IPR050162">
    <property type="entry name" value="MsrA_MetSO_reductase"/>
</dbReference>